<evidence type="ECO:0000313" key="2">
    <source>
        <dbReference type="Proteomes" id="UP000326340"/>
    </source>
</evidence>
<dbReference type="AlphaFoldDB" id="A0A5Q4C4R2"/>
<sequence>MPMDMEASIPFVDAPECESLQWHDNVDGYRQFSGPANLARKMVISNELGAISGRAYSLTIPELLFAMNRAVSGGVNQWSHAYLSPDNLNLPQACIEDNLLAPADARFQALVVLGSQNVTQNSLAQLKAFADAGLPVIVAA</sequence>
<dbReference type="OrthoDB" id="2588159at2759"/>
<reference evidence="1 2" key="1">
    <citation type="journal article" date="2019" name="Sci. Rep.">
        <title>Colletotrichum shisoi sp. nov., an anthracnose pathogen of Perilla frutescens in Japan: molecular phylogenetic, morphological and genomic evidence.</title>
        <authorList>
            <person name="Gan P."/>
            <person name="Tsushima A."/>
            <person name="Hiroyama R."/>
            <person name="Narusaka M."/>
            <person name="Takano Y."/>
            <person name="Narusaka Y."/>
            <person name="Kawaradani M."/>
            <person name="Damm U."/>
            <person name="Shirasu K."/>
        </authorList>
    </citation>
    <scope>NUCLEOTIDE SEQUENCE [LARGE SCALE GENOMIC DNA]</scope>
    <source>
        <strain evidence="1 2">PG-2018a</strain>
    </source>
</reference>
<organism evidence="1 2">
    <name type="scientific">Colletotrichum shisoi</name>
    <dbReference type="NCBI Taxonomy" id="2078593"/>
    <lineage>
        <taxon>Eukaryota</taxon>
        <taxon>Fungi</taxon>
        <taxon>Dikarya</taxon>
        <taxon>Ascomycota</taxon>
        <taxon>Pezizomycotina</taxon>
        <taxon>Sordariomycetes</taxon>
        <taxon>Hypocreomycetidae</taxon>
        <taxon>Glomerellales</taxon>
        <taxon>Glomerellaceae</taxon>
        <taxon>Colletotrichum</taxon>
        <taxon>Colletotrichum destructivum species complex</taxon>
    </lineage>
</organism>
<accession>A0A5Q4C4R2</accession>
<dbReference type="Proteomes" id="UP000326340">
    <property type="component" value="Unassembled WGS sequence"/>
</dbReference>
<comment type="caution">
    <text evidence="1">The sequence shown here is derived from an EMBL/GenBank/DDBJ whole genome shotgun (WGS) entry which is preliminary data.</text>
</comment>
<name>A0A5Q4C4R2_9PEZI</name>
<proteinExistence type="predicted"/>
<evidence type="ECO:0000313" key="1">
    <source>
        <dbReference type="EMBL" id="TQN73981.1"/>
    </source>
</evidence>
<dbReference type="EMBL" id="PUHP01000061">
    <property type="protein sequence ID" value="TQN73981.1"/>
    <property type="molecule type" value="Genomic_DNA"/>
</dbReference>
<gene>
    <name evidence="1" type="ORF">CSHISOI_01436</name>
</gene>
<protein>
    <submittedName>
        <fullName evidence="1">Uncharacterized protein</fullName>
    </submittedName>
</protein>
<keyword evidence="2" id="KW-1185">Reference proteome</keyword>